<dbReference type="EMBL" id="JANPWB010000014">
    <property type="protein sequence ID" value="KAJ1100048.1"/>
    <property type="molecule type" value="Genomic_DNA"/>
</dbReference>
<evidence type="ECO:0000313" key="2">
    <source>
        <dbReference type="Proteomes" id="UP001066276"/>
    </source>
</evidence>
<keyword evidence="2" id="KW-1185">Reference proteome</keyword>
<dbReference type="Proteomes" id="UP001066276">
    <property type="component" value="Chromosome 10"/>
</dbReference>
<dbReference type="AlphaFoldDB" id="A0AAV7MG03"/>
<protein>
    <submittedName>
        <fullName evidence="1">Uncharacterized protein</fullName>
    </submittedName>
</protein>
<reference evidence="1" key="1">
    <citation type="journal article" date="2022" name="bioRxiv">
        <title>Sequencing and chromosome-scale assembly of the giantPleurodeles waltlgenome.</title>
        <authorList>
            <person name="Brown T."/>
            <person name="Elewa A."/>
            <person name="Iarovenko S."/>
            <person name="Subramanian E."/>
            <person name="Araus A.J."/>
            <person name="Petzold A."/>
            <person name="Susuki M."/>
            <person name="Suzuki K.-i.T."/>
            <person name="Hayashi T."/>
            <person name="Toyoda A."/>
            <person name="Oliveira C."/>
            <person name="Osipova E."/>
            <person name="Leigh N.D."/>
            <person name="Simon A."/>
            <person name="Yun M.H."/>
        </authorList>
    </citation>
    <scope>NUCLEOTIDE SEQUENCE</scope>
    <source>
        <strain evidence="1">20211129_DDA</strain>
        <tissue evidence="1">Liver</tissue>
    </source>
</reference>
<proteinExistence type="predicted"/>
<gene>
    <name evidence="1" type="ORF">NDU88_005137</name>
</gene>
<comment type="caution">
    <text evidence="1">The sequence shown here is derived from an EMBL/GenBank/DDBJ whole genome shotgun (WGS) entry which is preliminary data.</text>
</comment>
<organism evidence="1 2">
    <name type="scientific">Pleurodeles waltl</name>
    <name type="common">Iberian ribbed newt</name>
    <dbReference type="NCBI Taxonomy" id="8319"/>
    <lineage>
        <taxon>Eukaryota</taxon>
        <taxon>Metazoa</taxon>
        <taxon>Chordata</taxon>
        <taxon>Craniata</taxon>
        <taxon>Vertebrata</taxon>
        <taxon>Euteleostomi</taxon>
        <taxon>Amphibia</taxon>
        <taxon>Batrachia</taxon>
        <taxon>Caudata</taxon>
        <taxon>Salamandroidea</taxon>
        <taxon>Salamandridae</taxon>
        <taxon>Pleurodelinae</taxon>
        <taxon>Pleurodeles</taxon>
    </lineage>
</organism>
<accession>A0AAV7MG03</accession>
<sequence>MCRRGDDAAVIDGVIFINGSADRQIFYIDGSLNGVAGADGGEEAGLLREGDGSASSLLLDLSTLASLQSNIAL</sequence>
<name>A0AAV7MG03_PLEWA</name>
<evidence type="ECO:0000313" key="1">
    <source>
        <dbReference type="EMBL" id="KAJ1100048.1"/>
    </source>
</evidence>